<feature type="coiled-coil region" evidence="3">
    <location>
        <begin position="69"/>
        <end position="96"/>
    </location>
</feature>
<dbReference type="Pfam" id="PF02321">
    <property type="entry name" value="OEP"/>
    <property type="match status" value="2"/>
</dbReference>
<keyword evidence="2" id="KW-0449">Lipoprotein</keyword>
<evidence type="ECO:0000256" key="3">
    <source>
        <dbReference type="SAM" id="Coils"/>
    </source>
</evidence>
<dbReference type="AlphaFoldDB" id="A0A2N4TZJ4"/>
<comment type="subcellular location">
    <subcellularLocation>
        <location evidence="2">Cell membrane</location>
        <topology evidence="2">Lipid-anchor</topology>
    </subcellularLocation>
</comment>
<comment type="caution">
    <text evidence="5">The sequence shown here is derived from an EMBL/GenBank/DDBJ whole genome shotgun (WGS) entry which is preliminary data.</text>
</comment>
<name>A0A2N4TZJ4_9BURK</name>
<dbReference type="Gene3D" id="2.20.200.10">
    <property type="entry name" value="Outer membrane efflux proteins (OEP)"/>
    <property type="match status" value="1"/>
</dbReference>
<keyword evidence="2" id="KW-0472">Membrane</keyword>
<feature type="chain" id="PRO_5014491521" evidence="2">
    <location>
        <begin position="22"/>
        <end position="506"/>
    </location>
</feature>
<dbReference type="PANTHER" id="PTHR30203">
    <property type="entry name" value="OUTER MEMBRANE CATION EFFLUX PROTEIN"/>
    <property type="match status" value="1"/>
</dbReference>
<keyword evidence="2" id="KW-1134">Transmembrane beta strand</keyword>
<feature type="region of interest" description="Disordered" evidence="4">
    <location>
        <begin position="115"/>
        <end position="139"/>
    </location>
</feature>
<keyword evidence="2" id="KW-0812">Transmembrane</keyword>
<evidence type="ECO:0000256" key="4">
    <source>
        <dbReference type="SAM" id="MobiDB-lite"/>
    </source>
</evidence>
<protein>
    <submittedName>
        <fullName evidence="5">RND transporter</fullName>
    </submittedName>
</protein>
<evidence type="ECO:0000313" key="5">
    <source>
        <dbReference type="EMBL" id="PLC48171.1"/>
    </source>
</evidence>
<accession>A0A2N4TZJ4</accession>
<dbReference type="PANTHER" id="PTHR30203:SF33">
    <property type="entry name" value="BLR4455 PROTEIN"/>
    <property type="match status" value="1"/>
</dbReference>
<keyword evidence="3" id="KW-0175">Coiled coil</keyword>
<sequence>MIMNKSLRFTLGLGATVLVLAGCAVGPQYQRPDVDVPAAFKEASMSPEAAERWKEAQPSDSLERGRWWAVFHDARLDELEEQAMAANQDLKAAAARVAQARALTKDARSGLFPRVDAGFGPTRQRTSNASQGLSEDASNPPLTLWRAQAGVSYEVDLFGRVASQVDAATAGAQQYQALFRSVLLALQADVAQAYFLVRRLDAEKALYRDTVELRKQTLELIERRYAEGDISELDVARARTELDSARSESLGVDRQRAIAEHALAILLGKPPSNFELAPQPLESVAVGIPAGLPSSLLERRPDIAAAERAMAAANARIGAAKAAFFPRLNITGTGGYESSQLSDLFEWSSRAFLLGPFVGTMLSLPIFDGGQRQAGLDRARAEYEEEVAIYRQTVLNAFREVEDNLSSLRILGSQTDVQDTAVQSAARAAELSQIQYREGSTSYLDVIDADRAVLQQKRAAVLLYGDRAHAAVNLIRAIGGGWNPVIPDVTTLATDTARLYSPKFDQ</sequence>
<feature type="compositionally biased region" description="Polar residues" evidence="4">
    <location>
        <begin position="123"/>
        <end position="139"/>
    </location>
</feature>
<keyword evidence="6" id="KW-1185">Reference proteome</keyword>
<dbReference type="NCBIfam" id="TIGR01845">
    <property type="entry name" value="outer_NodT"/>
    <property type="match status" value="1"/>
</dbReference>
<organism evidence="5 6">
    <name type="scientific">Pollutimonas subterranea</name>
    <dbReference type="NCBI Taxonomy" id="2045210"/>
    <lineage>
        <taxon>Bacteria</taxon>
        <taxon>Pseudomonadati</taxon>
        <taxon>Pseudomonadota</taxon>
        <taxon>Betaproteobacteria</taxon>
        <taxon>Burkholderiales</taxon>
        <taxon>Alcaligenaceae</taxon>
        <taxon>Pollutimonas</taxon>
    </lineage>
</organism>
<keyword evidence="2" id="KW-0564">Palmitate</keyword>
<comment type="similarity">
    <text evidence="1 2">Belongs to the outer membrane factor (OMF) (TC 1.B.17) family.</text>
</comment>
<evidence type="ECO:0000256" key="2">
    <source>
        <dbReference type="RuleBase" id="RU362097"/>
    </source>
</evidence>
<keyword evidence="2" id="KW-0732">Signal</keyword>
<proteinExistence type="inferred from homology"/>
<dbReference type="EMBL" id="PDNW01000025">
    <property type="protein sequence ID" value="PLC48171.1"/>
    <property type="molecule type" value="Genomic_DNA"/>
</dbReference>
<dbReference type="RefSeq" id="WP_102075616.1">
    <property type="nucleotide sequence ID" value="NZ_PDNW01000025.1"/>
</dbReference>
<feature type="signal peptide" evidence="2">
    <location>
        <begin position="1"/>
        <end position="21"/>
    </location>
</feature>
<dbReference type="InterPro" id="IPR010131">
    <property type="entry name" value="MdtP/NodT-like"/>
</dbReference>
<dbReference type="GO" id="GO:0005886">
    <property type="term" value="C:plasma membrane"/>
    <property type="evidence" value="ECO:0007669"/>
    <property type="project" value="UniProtKB-SubCell"/>
</dbReference>
<gene>
    <name evidence="5" type="ORF">CR159_19435</name>
</gene>
<dbReference type="PROSITE" id="PS51257">
    <property type="entry name" value="PROKAR_LIPOPROTEIN"/>
    <property type="match status" value="1"/>
</dbReference>
<reference evidence="5 6" key="1">
    <citation type="submission" date="2017-10" db="EMBL/GenBank/DDBJ databases">
        <title>Two draft genome sequences of Pusillimonas sp. strains isolated from a nitrate- and radionuclide-contaminated groundwater in Russia.</title>
        <authorList>
            <person name="Grouzdev D.S."/>
            <person name="Tourova T.P."/>
            <person name="Goeva M.A."/>
            <person name="Babich T.L."/>
            <person name="Sokolova D.S."/>
            <person name="Abdullin R."/>
            <person name="Poltaraus A.B."/>
            <person name="Toshchakov S.V."/>
            <person name="Nazina T.N."/>
        </authorList>
    </citation>
    <scope>NUCLEOTIDE SEQUENCE [LARGE SCALE GENOMIC DNA]</scope>
    <source>
        <strain evidence="5 6">JR1/69-3-13</strain>
    </source>
</reference>
<evidence type="ECO:0000256" key="1">
    <source>
        <dbReference type="ARBA" id="ARBA00007613"/>
    </source>
</evidence>
<dbReference type="SUPFAM" id="SSF56954">
    <property type="entry name" value="Outer membrane efflux proteins (OEP)"/>
    <property type="match status" value="1"/>
</dbReference>
<dbReference type="OrthoDB" id="9770517at2"/>
<dbReference type="GO" id="GO:0015562">
    <property type="term" value="F:efflux transmembrane transporter activity"/>
    <property type="evidence" value="ECO:0007669"/>
    <property type="project" value="InterPro"/>
</dbReference>
<dbReference type="Gene3D" id="1.20.1600.10">
    <property type="entry name" value="Outer membrane efflux proteins (OEP)"/>
    <property type="match status" value="1"/>
</dbReference>
<dbReference type="Proteomes" id="UP000234190">
    <property type="component" value="Unassembled WGS sequence"/>
</dbReference>
<evidence type="ECO:0000313" key="6">
    <source>
        <dbReference type="Proteomes" id="UP000234190"/>
    </source>
</evidence>
<dbReference type="InterPro" id="IPR003423">
    <property type="entry name" value="OMP_efflux"/>
</dbReference>